<dbReference type="WBParaSite" id="RSKR_0001111500.1">
    <property type="protein sequence ID" value="RSKR_0001111500.1"/>
    <property type="gene ID" value="RSKR_0001111500"/>
</dbReference>
<protein>
    <submittedName>
        <fullName evidence="2">AA_TRNA_LIGASE_II domain-containing protein</fullName>
    </submittedName>
</protein>
<organism evidence="1 2">
    <name type="scientific">Rhabditophanes sp. KR3021</name>
    <dbReference type="NCBI Taxonomy" id="114890"/>
    <lineage>
        <taxon>Eukaryota</taxon>
        <taxon>Metazoa</taxon>
        <taxon>Ecdysozoa</taxon>
        <taxon>Nematoda</taxon>
        <taxon>Chromadorea</taxon>
        <taxon>Rhabditida</taxon>
        <taxon>Tylenchina</taxon>
        <taxon>Panagrolaimomorpha</taxon>
        <taxon>Strongyloidoidea</taxon>
        <taxon>Alloionematidae</taxon>
        <taxon>Rhabditophanes</taxon>
    </lineage>
</organism>
<dbReference type="Proteomes" id="UP000095286">
    <property type="component" value="Unplaced"/>
</dbReference>
<evidence type="ECO:0000313" key="1">
    <source>
        <dbReference type="Proteomes" id="UP000095286"/>
    </source>
</evidence>
<accession>A0AC35UFQ7</accession>
<sequence>MLRILRRLSSTTNSGNGVNSYTLRTHNCGELRSCDVGKNVKLYGWVNFKRMNKFIVLRDAYGTTQLKVKETDVGSTKMIKSLFLESCIEVEGVVKDRGEDRSTQMTTGDIEVEIEKIGILNQVTSTLPLNPKNESSELLRMQHRYLDLRSPKMQRNLRMRSEVVHKMRRFLVEEAGFIDVETPTLFRRTPGGANEFIVPAGGENKGKFYSLPQSPQQFKQLLMVGGIDKYFQIARCYRDEGAKQDRQPEFTQVDLELSFTTQEKVMKLIEELVEASWPEELKAFNPGKNLETRSFEEVMKKYGSDKPDLRIPWMLEGVPESVRHLLRAREMECFVGKGVASSFKKSDKKKWEKIMRVNGSCCNFVMFSMKDDNWFKGNAEFKNTKEELIKSLKLDGEDVVVMAWSDKIEHVQWTLGQLRNHLGSILTKPMKNVFKCLWVVDFPLFESEDGVNWTSTHHPFTAPRPEDLQNLGDSKLLHSIKGLHYDLVINGMEVGGGSIRIHDATLQRHVFNNILKEDCSEITHLLDALAAGAPPHGGFAIGLDRFVSLLASNGDSSESIREVIAFPKSKEGKCHLTNAPSGIDTKTLSRYGIQITNNS</sequence>
<evidence type="ECO:0000313" key="2">
    <source>
        <dbReference type="WBParaSite" id="RSKR_0001111500.1"/>
    </source>
</evidence>
<proteinExistence type="predicted"/>
<reference evidence="2" key="1">
    <citation type="submission" date="2016-11" db="UniProtKB">
        <authorList>
            <consortium name="WormBaseParasite"/>
        </authorList>
    </citation>
    <scope>IDENTIFICATION</scope>
    <source>
        <strain evidence="2">KR3021</strain>
    </source>
</reference>
<name>A0AC35UFQ7_9BILA</name>